<dbReference type="GeneID" id="37077718"/>
<protein>
    <submittedName>
        <fullName evidence="1">Uncharacterized protein</fullName>
    </submittedName>
</protein>
<evidence type="ECO:0000313" key="1">
    <source>
        <dbReference type="EMBL" id="PYH42675.1"/>
    </source>
</evidence>
<name>A0A318Z5U8_9EURO</name>
<sequence>MPRTRNNAPINLTQTFNTHADRVTYYIKNEVHPAPNNDNVLVGIRPGARIVPLASGKDVLRTAIWMSRTARTPTINSGITTAAATPSATITTIHIGTATTDLASSIPSPAQPPYTMTIAHDLLGSAVIIIPPPRPPPVAESGSQGTCLIASKWKWMWIFLGDFVVRETATFCLY</sequence>
<evidence type="ECO:0000313" key="2">
    <source>
        <dbReference type="Proteomes" id="UP000248349"/>
    </source>
</evidence>
<organism evidence="1 2">
    <name type="scientific">Aspergillus saccharolyticus JOP 1030-1</name>
    <dbReference type="NCBI Taxonomy" id="1450539"/>
    <lineage>
        <taxon>Eukaryota</taxon>
        <taxon>Fungi</taxon>
        <taxon>Dikarya</taxon>
        <taxon>Ascomycota</taxon>
        <taxon>Pezizomycotina</taxon>
        <taxon>Eurotiomycetes</taxon>
        <taxon>Eurotiomycetidae</taxon>
        <taxon>Eurotiales</taxon>
        <taxon>Aspergillaceae</taxon>
        <taxon>Aspergillus</taxon>
        <taxon>Aspergillus subgen. Circumdati</taxon>
    </lineage>
</organism>
<gene>
    <name evidence="1" type="ORF">BP01DRAFT_368069</name>
</gene>
<proteinExistence type="predicted"/>
<accession>A0A318Z5U8</accession>
<dbReference type="RefSeq" id="XP_025428657.1">
    <property type="nucleotide sequence ID" value="XM_025576489.1"/>
</dbReference>
<reference evidence="1 2" key="1">
    <citation type="submission" date="2016-12" db="EMBL/GenBank/DDBJ databases">
        <title>The genomes of Aspergillus section Nigri reveals drivers in fungal speciation.</title>
        <authorList>
            <consortium name="DOE Joint Genome Institute"/>
            <person name="Vesth T.C."/>
            <person name="Nybo J."/>
            <person name="Theobald S."/>
            <person name="Brandl J."/>
            <person name="Frisvad J.C."/>
            <person name="Nielsen K.F."/>
            <person name="Lyhne E.K."/>
            <person name="Kogle M.E."/>
            <person name="Kuo A."/>
            <person name="Riley R."/>
            <person name="Clum A."/>
            <person name="Nolan M."/>
            <person name="Lipzen A."/>
            <person name="Salamov A."/>
            <person name="Henrissat B."/>
            <person name="Wiebenga A."/>
            <person name="De Vries R.P."/>
            <person name="Grigoriev I.V."/>
            <person name="Mortensen U.H."/>
            <person name="Andersen M.R."/>
            <person name="Baker S.E."/>
        </authorList>
    </citation>
    <scope>NUCLEOTIDE SEQUENCE [LARGE SCALE GENOMIC DNA]</scope>
    <source>
        <strain evidence="1 2">JOP 1030-1</strain>
    </source>
</reference>
<dbReference type="EMBL" id="KZ821250">
    <property type="protein sequence ID" value="PYH42675.1"/>
    <property type="molecule type" value="Genomic_DNA"/>
</dbReference>
<dbReference type="Proteomes" id="UP000248349">
    <property type="component" value="Unassembled WGS sequence"/>
</dbReference>
<keyword evidence="2" id="KW-1185">Reference proteome</keyword>
<dbReference type="AlphaFoldDB" id="A0A318Z5U8"/>